<dbReference type="GO" id="GO:0072344">
    <property type="term" value="P:rescue of stalled ribosome"/>
    <property type="evidence" value="ECO:0007669"/>
    <property type="project" value="UniProtKB-UniRule"/>
</dbReference>
<feature type="domain" description="NFACT RNA-binding" evidence="7">
    <location>
        <begin position="454"/>
        <end position="538"/>
    </location>
</feature>
<keyword evidence="2 5" id="KW-0699">rRNA-binding</keyword>
<keyword evidence="5" id="KW-0175">Coiled coil</keyword>
<gene>
    <name evidence="5" type="primary">rqcH</name>
    <name evidence="8" type="ORF">SAMN05444955_106229</name>
</gene>
<evidence type="ECO:0000259" key="7">
    <source>
        <dbReference type="Pfam" id="PF05670"/>
    </source>
</evidence>
<dbReference type="Pfam" id="PF05833">
    <property type="entry name" value="NFACT_N"/>
    <property type="match status" value="1"/>
</dbReference>
<dbReference type="OrthoDB" id="9766163at2"/>
<dbReference type="Proteomes" id="UP000199695">
    <property type="component" value="Unassembled WGS sequence"/>
</dbReference>
<dbReference type="GO" id="GO:0000049">
    <property type="term" value="F:tRNA binding"/>
    <property type="evidence" value="ECO:0007669"/>
    <property type="project" value="UniProtKB-UniRule"/>
</dbReference>
<dbReference type="InterPro" id="IPR043682">
    <property type="entry name" value="RqcH_bacterial"/>
</dbReference>
<protein>
    <recommendedName>
        <fullName evidence="5">Rqc2 homolog RqcH</fullName>
        <shortName evidence="5">RqcH</shortName>
    </recommendedName>
</protein>
<organism evidence="8 9">
    <name type="scientific">Lihuaxuella thermophila</name>
    <dbReference type="NCBI Taxonomy" id="1173111"/>
    <lineage>
        <taxon>Bacteria</taxon>
        <taxon>Bacillati</taxon>
        <taxon>Bacillota</taxon>
        <taxon>Bacilli</taxon>
        <taxon>Bacillales</taxon>
        <taxon>Thermoactinomycetaceae</taxon>
        <taxon>Lihuaxuella</taxon>
    </lineage>
</organism>
<dbReference type="InterPro" id="IPR008532">
    <property type="entry name" value="NFACT_RNA-bd"/>
</dbReference>
<dbReference type="Gene3D" id="1.10.8.50">
    <property type="match status" value="1"/>
</dbReference>
<evidence type="ECO:0000313" key="9">
    <source>
        <dbReference type="Proteomes" id="UP000199695"/>
    </source>
</evidence>
<dbReference type="STRING" id="1173111.SAMN05444955_106229"/>
<dbReference type="Gene3D" id="3.40.970.40">
    <property type="entry name" value="fibrinogen binding protein from staphylococcus aureus domain like"/>
    <property type="match status" value="1"/>
</dbReference>
<proteinExistence type="inferred from homology"/>
<feature type="coiled-coil region" evidence="5">
    <location>
        <begin position="288"/>
        <end position="322"/>
    </location>
</feature>
<dbReference type="GO" id="GO:0043023">
    <property type="term" value="F:ribosomal large subunit binding"/>
    <property type="evidence" value="ECO:0007669"/>
    <property type="project" value="UniProtKB-UniRule"/>
</dbReference>
<evidence type="ECO:0000256" key="1">
    <source>
        <dbReference type="ARBA" id="ARBA00022555"/>
    </source>
</evidence>
<keyword evidence="3 5" id="KW-0694">RNA-binding</keyword>
<dbReference type="GO" id="GO:0019843">
    <property type="term" value="F:rRNA binding"/>
    <property type="evidence" value="ECO:0007669"/>
    <property type="project" value="UniProtKB-UniRule"/>
</dbReference>
<keyword evidence="4 5" id="KW-0648">Protein biosynthesis</keyword>
<dbReference type="InterPro" id="IPR051608">
    <property type="entry name" value="RQC_Subunit_NEMF"/>
</dbReference>
<comment type="subunit">
    <text evidence="5">Associates with stalled 50S ribosomal subunits. Binds to RqcP.</text>
</comment>
<comment type="function">
    <text evidence="5">Key component of the ribosome quality control system (RQC), a ribosome-associated complex that mediates the extraction of incompletely synthesized nascent chains from stalled ribosomes and their subsequent degradation. RqcH recruits Ala-charged tRNA, and with RqcP directs the elongation of stalled nascent chains on 50S ribosomal subunits, leading to non-templated C-terminal alanine extensions (Ala tail). The Ala tail promotes nascent chain degradation. May add between 1 and at least 8 Ala residues. Binds to stalled 50S ribosomal subunits.</text>
</comment>
<dbReference type="RefSeq" id="WP_089967483.1">
    <property type="nucleotide sequence ID" value="NZ_FOCQ01000006.1"/>
</dbReference>
<dbReference type="Gene3D" id="2.30.310.10">
    <property type="entry name" value="ibrinogen binding protein from staphylococcus aureus domain"/>
    <property type="match status" value="1"/>
</dbReference>
<feature type="coiled-coil region" evidence="5">
    <location>
        <begin position="394"/>
        <end position="429"/>
    </location>
</feature>
<feature type="compositionally biased region" description="Basic residues" evidence="6">
    <location>
        <begin position="434"/>
        <end position="443"/>
    </location>
</feature>
<dbReference type="GO" id="GO:1990112">
    <property type="term" value="C:RQC complex"/>
    <property type="evidence" value="ECO:0007669"/>
    <property type="project" value="TreeGrafter"/>
</dbReference>
<reference evidence="8 9" key="1">
    <citation type="submission" date="2016-10" db="EMBL/GenBank/DDBJ databases">
        <authorList>
            <person name="de Groot N.N."/>
        </authorList>
    </citation>
    <scope>NUCLEOTIDE SEQUENCE [LARGE SCALE GENOMIC DNA]</scope>
    <source>
        <strain evidence="8 9">DSM 46701</strain>
    </source>
</reference>
<dbReference type="Pfam" id="PF05670">
    <property type="entry name" value="NFACT-R_1"/>
    <property type="match status" value="1"/>
</dbReference>
<dbReference type="FunFam" id="2.30.310.10:FF:000004">
    <property type="entry name" value="Fibronectin-binding protein A"/>
    <property type="match status" value="1"/>
</dbReference>
<keyword evidence="1 5" id="KW-0820">tRNA-binding</keyword>
<evidence type="ECO:0000313" key="8">
    <source>
        <dbReference type="EMBL" id="SEN16675.1"/>
    </source>
</evidence>
<evidence type="ECO:0000256" key="5">
    <source>
        <dbReference type="HAMAP-Rule" id="MF_00844"/>
    </source>
</evidence>
<dbReference type="HAMAP" id="MF_00844_B">
    <property type="entry name" value="RqcH_B"/>
    <property type="match status" value="1"/>
</dbReference>
<comment type="similarity">
    <text evidence="5">Belongs to the NEMF family.</text>
</comment>
<keyword evidence="9" id="KW-1185">Reference proteome</keyword>
<evidence type="ECO:0000256" key="4">
    <source>
        <dbReference type="ARBA" id="ARBA00022917"/>
    </source>
</evidence>
<dbReference type="EMBL" id="FOCQ01000006">
    <property type="protein sequence ID" value="SEN16675.1"/>
    <property type="molecule type" value="Genomic_DNA"/>
</dbReference>
<evidence type="ECO:0000256" key="6">
    <source>
        <dbReference type="SAM" id="MobiDB-lite"/>
    </source>
</evidence>
<evidence type="ECO:0000256" key="2">
    <source>
        <dbReference type="ARBA" id="ARBA00022730"/>
    </source>
</evidence>
<name>A0A1H8EB25_9BACL</name>
<evidence type="ECO:0000256" key="3">
    <source>
        <dbReference type="ARBA" id="ARBA00022884"/>
    </source>
</evidence>
<feature type="region of interest" description="Disordered" evidence="6">
    <location>
        <begin position="433"/>
        <end position="459"/>
    </location>
</feature>
<dbReference type="AlphaFoldDB" id="A0A1H8EB25"/>
<accession>A0A1H8EB25</accession>
<dbReference type="PANTHER" id="PTHR15239">
    <property type="entry name" value="NUCLEAR EXPORT MEDIATOR FACTOR NEMF"/>
    <property type="match status" value="1"/>
</dbReference>
<sequence length="573" mass="65838">MSFDGIVTRAVVHELARTLTGGRITKIYQPGDADLLLHIRSQGKNHKLLLSAHPAYPRVQLTEAPADNPAEPPMFCMLLRKHGEGGIVESIEQVGLERIIHLNFRTRDELGDEVVRRLVIEIMGRHSNIILMDPQSGIIFDGIRRVTHAVSQYRQILPGVVYLAPPEQNKLNPLEVDQNTFIAGFDYNRGRLDKQIVHRFTGIGPLVAKEIVHRAGPGSREQLWQAFDELMSQVRAHHYEPAIIQTDEKSVFSAWPLSHIRGEVRTFASMSTCLDTFFRGKAERDRVRQQTHDLIRKLKNEIEKNEKKIEVLQKEMAEAERAEEYRTWGELLTAHLHQIRRGDQEVKVINYYDPETPEITIPLDPSLSPSENAQRFFKKYNKWKSAKKWNAEQIEKAREENLYLESVLVQLENSTLREVEQIRDELEEEGWLKPRQKKQRRKKADAPAPTTVYSSDGTPILIGKNNKQNDYLTHQLAAPTDTWLHTKDIPGSHVVIRSKKVSDTTLKEAAMLSAYFSKARESSQVPVDFTLVKHVKKPSGARPGFVIYEHQKTLFITPEEEKIRELLNRKKPE</sequence>
<dbReference type="PANTHER" id="PTHR15239:SF6">
    <property type="entry name" value="RIBOSOME QUALITY CONTROL COMPLEX SUBUNIT NEMF"/>
    <property type="match status" value="1"/>
</dbReference>